<keyword evidence="5 8" id="KW-0812">Transmembrane</keyword>
<comment type="caution">
    <text evidence="9">The sequence shown here is derived from an EMBL/GenBank/DDBJ whole genome shotgun (WGS) entry which is preliminary data.</text>
</comment>
<keyword evidence="4" id="KW-1003">Cell membrane</keyword>
<dbReference type="Proteomes" id="UP001174839">
    <property type="component" value="Unassembled WGS sequence"/>
</dbReference>
<dbReference type="RefSeq" id="WP_289726094.1">
    <property type="nucleotide sequence ID" value="NZ_JAUDUY010000013.1"/>
</dbReference>
<keyword evidence="10" id="KW-1185">Reference proteome</keyword>
<feature type="transmembrane region" description="Helical" evidence="8">
    <location>
        <begin position="268"/>
        <end position="288"/>
    </location>
</feature>
<feature type="transmembrane region" description="Helical" evidence="8">
    <location>
        <begin position="36"/>
        <end position="54"/>
    </location>
</feature>
<sequence length="359" mass="38788">MSDHQARPIVDTYLRLILLSLLLFWCLSLIMPFLHVMVWSIILAMAMSPLYNSLLPRFKNKKVLTAAFLVLIGLAIIIIPSLLFVESIIEGVRELKGRFAADTLTIPPPTPEIADLPFVGKPLFDAWQSASENLQGFIMSNKDVLAEYGKSFIDGLLSIGGSVVKFILSTVIAGVLLVTPGTKETADKIFVKVIGPRGKEFADLSQRTVNNVVKGVLGVALIQAFLTGVGFLLAGVPYAGIWALLVLILAILQLPTVLVVLPVILYLFSTLGTLSAILWSVFLMLAGLSDNFLKPILLGKGAPVPMPVIFLGVIGGFVTMGFIGLFIGAIVLSMGYLLMVAWLNDTPDVEPQNTKVLDN</sequence>
<keyword evidence="3" id="KW-0813">Transport</keyword>
<evidence type="ECO:0000256" key="3">
    <source>
        <dbReference type="ARBA" id="ARBA00022448"/>
    </source>
</evidence>
<protein>
    <submittedName>
        <fullName evidence="9">AI-2E family transporter</fullName>
    </submittedName>
</protein>
<evidence type="ECO:0000256" key="5">
    <source>
        <dbReference type="ARBA" id="ARBA00022692"/>
    </source>
</evidence>
<dbReference type="EMBL" id="JAUDUY010000013">
    <property type="protein sequence ID" value="MDM9632732.1"/>
    <property type="molecule type" value="Genomic_DNA"/>
</dbReference>
<comment type="similarity">
    <text evidence="2">Belongs to the autoinducer-2 exporter (AI-2E) (TC 2.A.86) family.</text>
</comment>
<evidence type="ECO:0000256" key="8">
    <source>
        <dbReference type="SAM" id="Phobius"/>
    </source>
</evidence>
<organism evidence="9 10">
    <name type="scientific">Robiginitalea aurantiaca</name>
    <dbReference type="NCBI Taxonomy" id="3056915"/>
    <lineage>
        <taxon>Bacteria</taxon>
        <taxon>Pseudomonadati</taxon>
        <taxon>Bacteroidota</taxon>
        <taxon>Flavobacteriia</taxon>
        <taxon>Flavobacteriales</taxon>
        <taxon>Flavobacteriaceae</taxon>
        <taxon>Robiginitalea</taxon>
    </lineage>
</organism>
<dbReference type="InterPro" id="IPR002549">
    <property type="entry name" value="AI-2E-like"/>
</dbReference>
<evidence type="ECO:0000313" key="10">
    <source>
        <dbReference type="Proteomes" id="UP001174839"/>
    </source>
</evidence>
<feature type="transmembrane region" description="Helical" evidence="8">
    <location>
        <begin position="240"/>
        <end position="261"/>
    </location>
</feature>
<accession>A0ABT7WII2</accession>
<keyword evidence="6 8" id="KW-1133">Transmembrane helix</keyword>
<evidence type="ECO:0000256" key="7">
    <source>
        <dbReference type="ARBA" id="ARBA00023136"/>
    </source>
</evidence>
<evidence type="ECO:0000313" key="9">
    <source>
        <dbReference type="EMBL" id="MDM9632732.1"/>
    </source>
</evidence>
<feature type="transmembrane region" description="Helical" evidence="8">
    <location>
        <begin position="12"/>
        <end position="30"/>
    </location>
</feature>
<proteinExistence type="inferred from homology"/>
<name>A0ABT7WII2_9FLAO</name>
<evidence type="ECO:0000256" key="6">
    <source>
        <dbReference type="ARBA" id="ARBA00022989"/>
    </source>
</evidence>
<evidence type="ECO:0000256" key="4">
    <source>
        <dbReference type="ARBA" id="ARBA00022475"/>
    </source>
</evidence>
<feature type="transmembrane region" description="Helical" evidence="8">
    <location>
        <begin position="66"/>
        <end position="89"/>
    </location>
</feature>
<gene>
    <name evidence="9" type="ORF">QU605_14735</name>
</gene>
<feature type="transmembrane region" description="Helical" evidence="8">
    <location>
        <begin position="308"/>
        <end position="332"/>
    </location>
</feature>
<comment type="subcellular location">
    <subcellularLocation>
        <location evidence="1">Cell membrane</location>
        <topology evidence="1">Multi-pass membrane protein</topology>
    </subcellularLocation>
</comment>
<evidence type="ECO:0000256" key="1">
    <source>
        <dbReference type="ARBA" id="ARBA00004651"/>
    </source>
</evidence>
<evidence type="ECO:0000256" key="2">
    <source>
        <dbReference type="ARBA" id="ARBA00009773"/>
    </source>
</evidence>
<keyword evidence="7 8" id="KW-0472">Membrane</keyword>
<dbReference type="Pfam" id="PF01594">
    <property type="entry name" value="AI-2E_transport"/>
    <property type="match status" value="1"/>
</dbReference>
<feature type="transmembrane region" description="Helical" evidence="8">
    <location>
        <begin position="155"/>
        <end position="178"/>
    </location>
</feature>
<reference evidence="9" key="1">
    <citation type="submission" date="2023-06" db="EMBL/GenBank/DDBJ databases">
        <title>Robiginitalea aurantiacus sp. nov. and Algoriphagus sediminis sp. nov., isolated from coastal sediment.</title>
        <authorList>
            <person name="Zhou Z.Y."/>
            <person name="An J."/>
            <person name="Jia Y.W."/>
            <person name="Du Z.J."/>
        </authorList>
    </citation>
    <scope>NUCLEOTIDE SEQUENCE</scope>
    <source>
        <strain evidence="9">M39</strain>
    </source>
</reference>
<dbReference type="PANTHER" id="PTHR21716:SF67">
    <property type="entry name" value="TRANSPORT PROTEIN YDIK-RELATED"/>
    <property type="match status" value="1"/>
</dbReference>
<dbReference type="PANTHER" id="PTHR21716">
    <property type="entry name" value="TRANSMEMBRANE PROTEIN"/>
    <property type="match status" value="1"/>
</dbReference>
<feature type="transmembrane region" description="Helical" evidence="8">
    <location>
        <begin position="215"/>
        <end position="234"/>
    </location>
</feature>